<dbReference type="RefSeq" id="XP_019625059.1">
    <property type="nucleotide sequence ID" value="XM_019769500.1"/>
</dbReference>
<dbReference type="InterPro" id="IPR036179">
    <property type="entry name" value="Ig-like_dom_sf"/>
</dbReference>
<proteinExistence type="predicted"/>
<keyword evidence="12" id="KW-1185">Reference proteome</keyword>
<dbReference type="PANTHER" id="PTHR22650">
    <property type="entry name" value="GLYCOPROTEIN IB BETA"/>
    <property type="match status" value="1"/>
</dbReference>
<dbReference type="InterPro" id="IPR003599">
    <property type="entry name" value="Ig_sub"/>
</dbReference>
<dbReference type="KEGG" id="bbel:109470534"/>
<keyword evidence="2" id="KW-0433">Leucine-rich repeat</keyword>
<dbReference type="InterPro" id="IPR013098">
    <property type="entry name" value="Ig_I-set"/>
</dbReference>
<name>A0A6P4YTH9_BRABE</name>
<dbReference type="Proteomes" id="UP000515135">
    <property type="component" value="Unplaced"/>
</dbReference>
<dbReference type="OrthoDB" id="72369at2759"/>
<keyword evidence="7" id="KW-1133">Transmembrane helix</keyword>
<keyword evidence="3" id="KW-0812">Transmembrane</keyword>
<evidence type="ECO:0000256" key="3">
    <source>
        <dbReference type="ARBA" id="ARBA00022692"/>
    </source>
</evidence>
<keyword evidence="6" id="KW-0130">Cell adhesion</keyword>
<dbReference type="AlphaFoldDB" id="A0A6P4YTH9"/>
<dbReference type="InterPro" id="IPR000483">
    <property type="entry name" value="Cys-rich_flank_reg_C"/>
</dbReference>
<dbReference type="InterPro" id="IPR007110">
    <property type="entry name" value="Ig-like_dom"/>
</dbReference>
<gene>
    <name evidence="13" type="primary">LOC109470534</name>
</gene>
<dbReference type="SMART" id="SM00082">
    <property type="entry name" value="LRRCT"/>
    <property type="match status" value="1"/>
</dbReference>
<evidence type="ECO:0000256" key="1">
    <source>
        <dbReference type="ARBA" id="ARBA00004167"/>
    </source>
</evidence>
<evidence type="ECO:0000256" key="5">
    <source>
        <dbReference type="ARBA" id="ARBA00022737"/>
    </source>
</evidence>
<keyword evidence="4" id="KW-0732">Signal</keyword>
<dbReference type="SMART" id="SM00409">
    <property type="entry name" value="IG"/>
    <property type="match status" value="1"/>
</dbReference>
<accession>A0A6P4YTH9</accession>
<evidence type="ECO:0000256" key="8">
    <source>
        <dbReference type="ARBA" id="ARBA00023136"/>
    </source>
</evidence>
<evidence type="ECO:0000256" key="10">
    <source>
        <dbReference type="ARBA" id="ARBA00023180"/>
    </source>
</evidence>
<dbReference type="InterPro" id="IPR032675">
    <property type="entry name" value="LRR_dom_sf"/>
</dbReference>
<protein>
    <submittedName>
        <fullName evidence="13">Leucine-rich repeat and immunoglobulin-like domain-containing nogo receptor-interacting protein 2</fullName>
    </submittedName>
</protein>
<dbReference type="InterPro" id="IPR013783">
    <property type="entry name" value="Ig-like_fold"/>
</dbReference>
<evidence type="ECO:0000313" key="12">
    <source>
        <dbReference type="Proteomes" id="UP000515135"/>
    </source>
</evidence>
<dbReference type="SMART" id="SM00408">
    <property type="entry name" value="IGc2"/>
    <property type="match status" value="1"/>
</dbReference>
<feature type="domain" description="Ig-like" evidence="11">
    <location>
        <begin position="74"/>
        <end position="169"/>
    </location>
</feature>
<dbReference type="Pfam" id="PF07679">
    <property type="entry name" value="I-set"/>
    <property type="match status" value="1"/>
</dbReference>
<dbReference type="Gene3D" id="3.80.10.10">
    <property type="entry name" value="Ribonuclease Inhibitor"/>
    <property type="match status" value="1"/>
</dbReference>
<dbReference type="Pfam" id="PF01463">
    <property type="entry name" value="LRRCT"/>
    <property type="match status" value="1"/>
</dbReference>
<evidence type="ECO:0000313" key="13">
    <source>
        <dbReference type="RefSeq" id="XP_019625059.1"/>
    </source>
</evidence>
<sequence>MVTLPSTAYYKLLAIRGVDVSNNPWQCDCRMRPFRLKMTGSGSFENQMICFQPDSLKGQRLKHVHPEDLKCREPTIVSFQRGDRNTLAQKLTLRLVCQVSGTPSPDVTVTLPSGLNVTAESGGRMTVQVNGTTSTITITNATSADAGLYICTAANHGGSAFATLFVDVQLNTPTATANTKTPPLSAVPD</sequence>
<evidence type="ECO:0000256" key="9">
    <source>
        <dbReference type="ARBA" id="ARBA00023157"/>
    </source>
</evidence>
<organism evidence="12 13">
    <name type="scientific">Branchiostoma belcheri</name>
    <name type="common">Amphioxus</name>
    <dbReference type="NCBI Taxonomy" id="7741"/>
    <lineage>
        <taxon>Eukaryota</taxon>
        <taxon>Metazoa</taxon>
        <taxon>Chordata</taxon>
        <taxon>Cephalochordata</taxon>
        <taxon>Leptocardii</taxon>
        <taxon>Amphioxiformes</taxon>
        <taxon>Branchiostomatidae</taxon>
        <taxon>Branchiostoma</taxon>
    </lineage>
</organism>
<keyword evidence="10" id="KW-0325">Glycoprotein</keyword>
<comment type="subcellular location">
    <subcellularLocation>
        <location evidence="1">Membrane</location>
        <topology evidence="1">Single-pass membrane protein</topology>
    </subcellularLocation>
</comment>
<dbReference type="SUPFAM" id="SSF48726">
    <property type="entry name" value="Immunoglobulin"/>
    <property type="match status" value="1"/>
</dbReference>
<keyword evidence="8" id="KW-0472">Membrane</keyword>
<dbReference type="PROSITE" id="PS50835">
    <property type="entry name" value="IG_LIKE"/>
    <property type="match status" value="1"/>
</dbReference>
<dbReference type="InterPro" id="IPR052313">
    <property type="entry name" value="GPIb-IX-V_Complex"/>
</dbReference>
<evidence type="ECO:0000256" key="6">
    <source>
        <dbReference type="ARBA" id="ARBA00022889"/>
    </source>
</evidence>
<dbReference type="InterPro" id="IPR003598">
    <property type="entry name" value="Ig_sub2"/>
</dbReference>
<keyword evidence="9" id="KW-1015">Disulfide bond</keyword>
<dbReference type="Gene3D" id="2.60.40.10">
    <property type="entry name" value="Immunoglobulins"/>
    <property type="match status" value="1"/>
</dbReference>
<dbReference type="SUPFAM" id="SSF52058">
    <property type="entry name" value="L domain-like"/>
    <property type="match status" value="1"/>
</dbReference>
<evidence type="ECO:0000256" key="2">
    <source>
        <dbReference type="ARBA" id="ARBA00022614"/>
    </source>
</evidence>
<keyword evidence="5" id="KW-0677">Repeat</keyword>
<reference evidence="13" key="1">
    <citation type="submission" date="2025-08" db="UniProtKB">
        <authorList>
            <consortium name="RefSeq"/>
        </authorList>
    </citation>
    <scope>IDENTIFICATION</scope>
    <source>
        <tissue evidence="13">Gonad</tissue>
    </source>
</reference>
<evidence type="ECO:0000256" key="7">
    <source>
        <dbReference type="ARBA" id="ARBA00022989"/>
    </source>
</evidence>
<dbReference type="GeneID" id="109470534"/>
<evidence type="ECO:0000256" key="4">
    <source>
        <dbReference type="ARBA" id="ARBA00022729"/>
    </source>
</evidence>
<dbReference type="PANTHER" id="PTHR22650:SF4">
    <property type="entry name" value="LEUCINE-RICH REPEAT AND TRANSMEMBRANE DOMAIN-CONTAINING PROTEIN 2-LIKE"/>
    <property type="match status" value="1"/>
</dbReference>
<evidence type="ECO:0000259" key="11">
    <source>
        <dbReference type="PROSITE" id="PS50835"/>
    </source>
</evidence>